<dbReference type="Pfam" id="PF00266">
    <property type="entry name" value="Aminotran_5"/>
    <property type="match status" value="1"/>
</dbReference>
<evidence type="ECO:0000256" key="5">
    <source>
        <dbReference type="ARBA" id="ARBA00022898"/>
    </source>
</evidence>
<evidence type="ECO:0000256" key="2">
    <source>
        <dbReference type="ARBA" id="ARBA00009236"/>
    </source>
</evidence>
<evidence type="ECO:0000256" key="9">
    <source>
        <dbReference type="RuleBase" id="RU004504"/>
    </source>
</evidence>
<keyword evidence="12" id="KW-1185">Reference proteome</keyword>
<dbReference type="SUPFAM" id="SSF53383">
    <property type="entry name" value="PLP-dependent transferases"/>
    <property type="match status" value="1"/>
</dbReference>
<organism evidence="11 12">
    <name type="scientific">Bacillus yapensis</name>
    <dbReference type="NCBI Taxonomy" id="2492960"/>
    <lineage>
        <taxon>Bacteria</taxon>
        <taxon>Bacillati</taxon>
        <taxon>Bacillota</taxon>
        <taxon>Bacilli</taxon>
        <taxon>Bacillales</taxon>
        <taxon>Bacillaceae</taxon>
        <taxon>Bacillus</taxon>
    </lineage>
</organism>
<keyword evidence="4 11" id="KW-0808">Transferase</keyword>
<dbReference type="OrthoDB" id="389074at2"/>
<dbReference type="InterPro" id="IPR020578">
    <property type="entry name" value="Aminotrans_V_PyrdxlP_BS"/>
</dbReference>
<comment type="caution">
    <text evidence="11">The sequence shown here is derived from an EMBL/GenBank/DDBJ whole genome shotgun (WGS) entry which is preliminary data.</text>
</comment>
<dbReference type="RefSeq" id="WP_126409773.1">
    <property type="nucleotide sequence ID" value="NZ_RXNT01000013.1"/>
</dbReference>
<dbReference type="PROSITE" id="PS00595">
    <property type="entry name" value="AA_TRANSFER_CLASS_5"/>
    <property type="match status" value="1"/>
</dbReference>
<keyword evidence="5 7" id="KW-0663">Pyridoxal phosphate</keyword>
<evidence type="ECO:0000313" key="12">
    <source>
        <dbReference type="Proteomes" id="UP000271374"/>
    </source>
</evidence>
<dbReference type="InterPro" id="IPR024169">
    <property type="entry name" value="SP_NH2Trfase/AEP_transaminase"/>
</dbReference>
<dbReference type="InterPro" id="IPR000192">
    <property type="entry name" value="Aminotrans_V_dom"/>
</dbReference>
<dbReference type="GO" id="GO:0019265">
    <property type="term" value="P:glycine biosynthetic process, by transamination of glyoxylate"/>
    <property type="evidence" value="ECO:0007669"/>
    <property type="project" value="TreeGrafter"/>
</dbReference>
<gene>
    <name evidence="11" type="ORF">EKG37_15825</name>
</gene>
<evidence type="ECO:0000259" key="10">
    <source>
        <dbReference type="Pfam" id="PF00266"/>
    </source>
</evidence>
<dbReference type="Gene3D" id="3.90.1150.10">
    <property type="entry name" value="Aspartate Aminotransferase, domain 1"/>
    <property type="match status" value="1"/>
</dbReference>
<dbReference type="EMBL" id="RXNT01000013">
    <property type="protein sequence ID" value="RTR29200.1"/>
    <property type="molecule type" value="Genomic_DNA"/>
</dbReference>
<evidence type="ECO:0000256" key="3">
    <source>
        <dbReference type="ARBA" id="ARBA00022576"/>
    </source>
</evidence>
<dbReference type="Proteomes" id="UP000271374">
    <property type="component" value="Unassembled WGS sequence"/>
</dbReference>
<protein>
    <submittedName>
        <fullName evidence="11">Alanine--glyoxylate aminotransferase family protein</fullName>
    </submittedName>
</protein>
<dbReference type="InterPro" id="IPR015421">
    <property type="entry name" value="PyrdxlP-dep_Trfase_major"/>
</dbReference>
<dbReference type="PIRSF" id="PIRSF000524">
    <property type="entry name" value="SPT"/>
    <property type="match status" value="1"/>
</dbReference>
<accession>A0A3S0JUJ3</accession>
<dbReference type="PANTHER" id="PTHR21152">
    <property type="entry name" value="AMINOTRANSFERASE CLASS V"/>
    <property type="match status" value="1"/>
</dbReference>
<evidence type="ECO:0000256" key="1">
    <source>
        <dbReference type="ARBA" id="ARBA00001933"/>
    </source>
</evidence>
<dbReference type="GO" id="GO:0008453">
    <property type="term" value="F:alanine-glyoxylate transaminase activity"/>
    <property type="evidence" value="ECO:0007669"/>
    <property type="project" value="TreeGrafter"/>
</dbReference>
<evidence type="ECO:0000256" key="8">
    <source>
        <dbReference type="RuleBase" id="RU004075"/>
    </source>
</evidence>
<sequence length="389" mass="42233">MRNEEMLLIPGPTPVVDSIYDALASETRSHTDPRFVAIYKSAIEKVRQMLKTDGEVFVISGSGTIAMEMALVNTVAAGEKLLVISHGYFGDRFINLGQAFGIEVDVLQAEWGKQVNPVEVEKKLSEGNFKAVTITHADTSTGVATNLDVLVPIIKEAGALVILDGVCATAAMEEDMNKTYGDVDAKIDVVLTGSQKAIGVPPGLAIVAFNQSALEAREKIERVPAYYCDIYNWIPIMNDPSKYFATPPVNLIYAFEEGMRLVLEEGMENRYKRHFAYGRAVRAGLAEYGMKAIANEEVAAATLSCILYPEGINDAAFRSALAEKGLIVAGALAHLSGKAFRIGHMGNTTVEMLERALVLIGETLNEQGFSVNTNKAVEKFQEYALAVKN</sequence>
<proteinExistence type="inferred from homology"/>
<dbReference type="InterPro" id="IPR015422">
    <property type="entry name" value="PyrdxlP-dep_Trfase_small"/>
</dbReference>
<evidence type="ECO:0000256" key="7">
    <source>
        <dbReference type="PIRSR" id="PIRSR000524-50"/>
    </source>
</evidence>
<name>A0A3S0JUJ3_9BACI</name>
<feature type="modified residue" description="N6-(pyridoxal phosphate)lysine" evidence="7">
    <location>
        <position position="196"/>
    </location>
</feature>
<feature type="binding site" evidence="6">
    <location>
        <position position="341"/>
    </location>
    <ligand>
        <name>substrate</name>
    </ligand>
</feature>
<evidence type="ECO:0000256" key="6">
    <source>
        <dbReference type="PIRSR" id="PIRSR000524-1"/>
    </source>
</evidence>
<dbReference type="Gene3D" id="3.40.640.10">
    <property type="entry name" value="Type I PLP-dependent aspartate aminotransferase-like (Major domain)"/>
    <property type="match status" value="1"/>
</dbReference>
<feature type="domain" description="Aminotransferase class V" evidence="10">
    <location>
        <begin position="25"/>
        <end position="328"/>
    </location>
</feature>
<dbReference type="AlphaFoldDB" id="A0A3S0JUJ3"/>
<comment type="similarity">
    <text evidence="2 8">Belongs to the class-V pyridoxal-phosphate-dependent aminotransferase family.</text>
</comment>
<keyword evidence="3 11" id="KW-0032">Aminotransferase</keyword>
<dbReference type="PANTHER" id="PTHR21152:SF24">
    <property type="entry name" value="ALANINE--GLYOXYLATE AMINOTRANSFERASE 1"/>
    <property type="match status" value="1"/>
</dbReference>
<comment type="cofactor">
    <cofactor evidence="1 7 9">
        <name>pyridoxal 5'-phosphate</name>
        <dbReference type="ChEBI" id="CHEBI:597326"/>
    </cofactor>
</comment>
<dbReference type="InterPro" id="IPR015424">
    <property type="entry name" value="PyrdxlP-dep_Trfase"/>
</dbReference>
<evidence type="ECO:0000256" key="4">
    <source>
        <dbReference type="ARBA" id="ARBA00022679"/>
    </source>
</evidence>
<dbReference type="GO" id="GO:0004760">
    <property type="term" value="F:L-serine-pyruvate transaminase activity"/>
    <property type="evidence" value="ECO:0007669"/>
    <property type="project" value="TreeGrafter"/>
</dbReference>
<evidence type="ECO:0000313" key="11">
    <source>
        <dbReference type="EMBL" id="RTR29200.1"/>
    </source>
</evidence>
<reference evidence="11 12" key="1">
    <citation type="submission" date="2018-12" db="EMBL/GenBank/DDBJ databases">
        <title>Bacillus yapensis draft genome sequence.</title>
        <authorList>
            <person name="Yu L."/>
            <person name="Xu X."/>
            <person name="Tang X."/>
        </authorList>
    </citation>
    <scope>NUCLEOTIDE SEQUENCE [LARGE SCALE GENOMIC DNA]</scope>
    <source>
        <strain evidence="11 12">XXST-01</strain>
    </source>
</reference>